<dbReference type="Proteomes" id="UP000654913">
    <property type="component" value="Chromosome 5"/>
</dbReference>
<dbReference type="EMBL" id="AP024447">
    <property type="protein sequence ID" value="BCS26306.1"/>
    <property type="molecule type" value="Genomic_DNA"/>
</dbReference>
<dbReference type="Gene3D" id="6.10.140.1020">
    <property type="match status" value="2"/>
</dbReference>
<dbReference type="GO" id="GO:0006310">
    <property type="term" value="P:DNA recombination"/>
    <property type="evidence" value="ECO:0007669"/>
    <property type="project" value="TreeGrafter"/>
</dbReference>
<reference evidence="2" key="1">
    <citation type="submission" date="2021-01" db="EMBL/GenBank/DDBJ databases">
        <authorList>
            <consortium name="Aspergillus puulaauensis MK2 genome sequencing consortium"/>
            <person name="Kazuki M."/>
            <person name="Futagami T."/>
        </authorList>
    </citation>
    <scope>NUCLEOTIDE SEQUENCE</scope>
    <source>
        <strain evidence="2">MK2</strain>
    </source>
</reference>
<reference evidence="2" key="2">
    <citation type="submission" date="2021-02" db="EMBL/GenBank/DDBJ databases">
        <title>Aspergillus puulaauensis MK2 genome sequence.</title>
        <authorList>
            <person name="Futagami T."/>
            <person name="Mori K."/>
            <person name="Kadooka C."/>
            <person name="Tanaka T."/>
        </authorList>
    </citation>
    <scope>NUCLEOTIDE SEQUENCE</scope>
    <source>
        <strain evidence="2">MK2</strain>
    </source>
</reference>
<dbReference type="GeneID" id="64976311"/>
<dbReference type="OrthoDB" id="27934at2759"/>
<evidence type="ECO:0000313" key="3">
    <source>
        <dbReference type="Proteomes" id="UP000654913"/>
    </source>
</evidence>
<keyword evidence="3" id="KW-1185">Reference proteome</keyword>
<name>A0A7R8APC5_9EURO</name>
<evidence type="ECO:0000313" key="2">
    <source>
        <dbReference type="EMBL" id="BCS26306.1"/>
    </source>
</evidence>
<dbReference type="AlphaFoldDB" id="A0A7R8APC5"/>
<feature type="region of interest" description="Disordered" evidence="1">
    <location>
        <begin position="213"/>
        <end position="249"/>
    </location>
</feature>
<dbReference type="PANTHER" id="PTHR28527">
    <property type="entry name" value="MATING-TYPE SWITCHING PROTEIN SWI2-RELATED"/>
    <property type="match status" value="1"/>
</dbReference>
<sequence>MSSFTLNAKRRRLEKASTALSKPFKSPLRRPTPTAKQENTTPKPEEAEESTASSIRTTESIAENTQAPLPTPPPTNQLPTPPHNRKRPPFGQRPGLTTRKPVPIDPEIANLQKQQRETQSRLSNLRSELDTAQQALRIESSNREEELEALIAKWKKVSQDAAEEVFSGAQERISRMGGVKAWHARMRNDDARWEQEEMESWFGNFDAEGMNIDEDEVRERKEEMSRKIEKEKEKIKKDAAKERQDEPEEFTMDMMLKTLNIDLKSIGYEKADQRWIKG</sequence>
<evidence type="ECO:0008006" key="4">
    <source>
        <dbReference type="Google" id="ProtNLM"/>
    </source>
</evidence>
<gene>
    <name evidence="2" type="ORF">APUU_51017A</name>
</gene>
<evidence type="ECO:0000256" key="1">
    <source>
        <dbReference type="SAM" id="MobiDB-lite"/>
    </source>
</evidence>
<accession>A0A7R8APC5</accession>
<feature type="region of interest" description="Disordered" evidence="1">
    <location>
        <begin position="1"/>
        <end position="128"/>
    </location>
</feature>
<feature type="compositionally biased region" description="Basic and acidic residues" evidence="1">
    <location>
        <begin position="217"/>
        <end position="244"/>
    </location>
</feature>
<feature type="compositionally biased region" description="Polar residues" evidence="1">
    <location>
        <begin position="50"/>
        <end position="63"/>
    </location>
</feature>
<protein>
    <recommendedName>
        <fullName evidence="4">DNA repair protein Dds20/Sfr1</fullName>
    </recommendedName>
</protein>
<dbReference type="PANTHER" id="PTHR28527:SF1">
    <property type="entry name" value="SWI5-DEPENDENT RECOMBINATION DNA REPAIR PROTEIN 1"/>
    <property type="match status" value="1"/>
</dbReference>
<feature type="compositionally biased region" description="Pro residues" evidence="1">
    <location>
        <begin position="69"/>
        <end position="82"/>
    </location>
</feature>
<dbReference type="KEGG" id="apuu:APUU_51017A"/>
<organism evidence="2 3">
    <name type="scientific">Aspergillus puulaauensis</name>
    <dbReference type="NCBI Taxonomy" id="1220207"/>
    <lineage>
        <taxon>Eukaryota</taxon>
        <taxon>Fungi</taxon>
        <taxon>Dikarya</taxon>
        <taxon>Ascomycota</taxon>
        <taxon>Pezizomycotina</taxon>
        <taxon>Eurotiomycetes</taxon>
        <taxon>Eurotiomycetidae</taxon>
        <taxon>Eurotiales</taxon>
        <taxon>Aspergillaceae</taxon>
        <taxon>Aspergillus</taxon>
    </lineage>
</organism>
<proteinExistence type="predicted"/>
<dbReference type="RefSeq" id="XP_041558500.1">
    <property type="nucleotide sequence ID" value="XM_041706079.1"/>
</dbReference>